<protein>
    <recommendedName>
        <fullName evidence="4">HECT domain-containing protein</fullName>
    </recommendedName>
</protein>
<keyword evidence="6" id="KW-1185">Reference proteome</keyword>
<accession>A0AA88PDI9</accession>
<evidence type="ECO:0000259" key="4">
    <source>
        <dbReference type="Pfam" id="PF00632"/>
    </source>
</evidence>
<dbReference type="InterPro" id="IPR000569">
    <property type="entry name" value="HECT_dom"/>
</dbReference>
<keyword evidence="1" id="KW-0808">Transferase</keyword>
<gene>
    <name evidence="5" type="ORF">Q8A67_023199</name>
</gene>
<evidence type="ECO:0000256" key="1">
    <source>
        <dbReference type="ARBA" id="ARBA00022679"/>
    </source>
</evidence>
<reference evidence="5" key="1">
    <citation type="submission" date="2023-08" db="EMBL/GenBank/DDBJ databases">
        <title>Chromosome-level Genome Assembly of mud carp (Cirrhinus molitorella).</title>
        <authorList>
            <person name="Liu H."/>
        </authorList>
    </citation>
    <scope>NUCLEOTIDE SEQUENCE</scope>
    <source>
        <strain evidence="5">Prfri</strain>
        <tissue evidence="5">Muscle</tissue>
    </source>
</reference>
<sequence length="530" mass="59045">MNCIRNERERPHTPQHISAQPTATVAVVPTNSRPVRPATLQQEMQRCFPSLYSGGKRKRKSADIPRVSVIKFMEMQFCLQPENTDKTPKDEAVLLQAGLGRRTINLADNVDHGEISRVLLEEYPKMRDLRGGWLLKKASGGSGQRKTTPLPQGTEGYTAKLLRSSSNNGKNDIYIVPLQEKIDTTPLPYDAPEFERMPKNTCMTCGKVVPLPLIQFHIESCGDNKGESEEESEQTVEQTAEQDLDVMCVDSCPICGKQFPAEIVAYHASSCGESFADILSTSTLPDSESLQMVSESNGSASFFSIDSTLHTGPSTSATLSSEDIPLGSGPVQMDDLAWKSIASPELAADHYRRHCLQNKEDEPTLKIKMDIGEDVEEQEGTILNFYKAPNIDWARPFQAKLQGDLAIGDGVNRPFLSMVVLDHIKWPEEGGLEHDDDSGYSTDSKCRVMGYLRQFIRTVSQEQLKQLVKFWVGWEIPMASMKVEVVQAQYPTSSTCFRTLRLPGYYNSFREFSVHLENCIATNDSGFGLL</sequence>
<organism evidence="5 6">
    <name type="scientific">Cirrhinus molitorella</name>
    <name type="common">mud carp</name>
    <dbReference type="NCBI Taxonomy" id="172907"/>
    <lineage>
        <taxon>Eukaryota</taxon>
        <taxon>Metazoa</taxon>
        <taxon>Chordata</taxon>
        <taxon>Craniata</taxon>
        <taxon>Vertebrata</taxon>
        <taxon>Euteleostomi</taxon>
        <taxon>Actinopterygii</taxon>
        <taxon>Neopterygii</taxon>
        <taxon>Teleostei</taxon>
        <taxon>Ostariophysi</taxon>
        <taxon>Cypriniformes</taxon>
        <taxon>Cyprinidae</taxon>
        <taxon>Labeoninae</taxon>
        <taxon>Labeonini</taxon>
        <taxon>Cirrhinus</taxon>
    </lineage>
</organism>
<feature type="region of interest" description="Disordered" evidence="3">
    <location>
        <begin position="1"/>
        <end position="21"/>
    </location>
</feature>
<dbReference type="EMBL" id="JAUYZG010000023">
    <property type="protein sequence ID" value="KAK2870672.1"/>
    <property type="molecule type" value="Genomic_DNA"/>
</dbReference>
<dbReference type="Proteomes" id="UP001187343">
    <property type="component" value="Unassembled WGS sequence"/>
</dbReference>
<evidence type="ECO:0000256" key="2">
    <source>
        <dbReference type="ARBA" id="ARBA00022786"/>
    </source>
</evidence>
<name>A0AA88PDI9_9TELE</name>
<comment type="caution">
    <text evidence="5">The sequence shown here is derived from an EMBL/GenBank/DDBJ whole genome shotgun (WGS) entry which is preliminary data.</text>
</comment>
<feature type="compositionally biased region" description="Basic and acidic residues" evidence="3">
    <location>
        <begin position="1"/>
        <end position="12"/>
    </location>
</feature>
<evidence type="ECO:0000313" key="5">
    <source>
        <dbReference type="EMBL" id="KAK2870672.1"/>
    </source>
</evidence>
<dbReference type="InterPro" id="IPR035983">
    <property type="entry name" value="Hect_E3_ubiquitin_ligase"/>
</dbReference>
<evidence type="ECO:0000256" key="3">
    <source>
        <dbReference type="SAM" id="MobiDB-lite"/>
    </source>
</evidence>
<proteinExistence type="predicted"/>
<dbReference type="SUPFAM" id="SSF56204">
    <property type="entry name" value="Hect, E3 ligase catalytic domain"/>
    <property type="match status" value="1"/>
</dbReference>
<dbReference type="AlphaFoldDB" id="A0AA88PDI9"/>
<dbReference type="Gene3D" id="3.30.2410.10">
    <property type="entry name" value="Hect, E3 ligase catalytic domain"/>
    <property type="match status" value="1"/>
</dbReference>
<evidence type="ECO:0000313" key="6">
    <source>
        <dbReference type="Proteomes" id="UP001187343"/>
    </source>
</evidence>
<keyword evidence="2" id="KW-0833">Ubl conjugation pathway</keyword>
<dbReference type="GO" id="GO:0004842">
    <property type="term" value="F:ubiquitin-protein transferase activity"/>
    <property type="evidence" value="ECO:0007669"/>
    <property type="project" value="InterPro"/>
</dbReference>
<dbReference type="Pfam" id="PF00632">
    <property type="entry name" value="HECT"/>
    <property type="match status" value="1"/>
</dbReference>
<feature type="domain" description="HECT" evidence="4">
    <location>
        <begin position="439"/>
        <end position="529"/>
    </location>
</feature>